<dbReference type="InterPro" id="IPR001584">
    <property type="entry name" value="Integrase_cat-core"/>
</dbReference>
<reference evidence="2 3" key="1">
    <citation type="submission" date="2024-04" db="EMBL/GenBank/DDBJ databases">
        <title>Flavobacterium sp. DGU99 16S ribosomal RNA gene Genome sequencing and assembly.</title>
        <authorList>
            <person name="Park S."/>
        </authorList>
    </citation>
    <scope>NUCLEOTIDE SEQUENCE [LARGE SCALE GENOMIC DNA]</scope>
    <source>
        <strain evidence="2 3">DGU99</strain>
    </source>
</reference>
<dbReference type="Pfam" id="PF00665">
    <property type="entry name" value="rve"/>
    <property type="match status" value="1"/>
</dbReference>
<protein>
    <submittedName>
        <fullName evidence="2">IS3 family transposase</fullName>
    </submittedName>
</protein>
<evidence type="ECO:0000259" key="1">
    <source>
        <dbReference type="PROSITE" id="PS50994"/>
    </source>
</evidence>
<name>A0ABU9HR31_9FLAO</name>
<dbReference type="InterPro" id="IPR048020">
    <property type="entry name" value="Transpos_IS3"/>
</dbReference>
<comment type="caution">
    <text evidence="2">The sequence shown here is derived from an EMBL/GenBank/DDBJ whole genome shotgun (WGS) entry which is preliminary data.</text>
</comment>
<dbReference type="PANTHER" id="PTHR46889:SF4">
    <property type="entry name" value="TRANSPOSASE INSO FOR INSERTION SEQUENCE ELEMENT IS911B-RELATED"/>
    <property type="match status" value="1"/>
</dbReference>
<keyword evidence="3" id="KW-1185">Reference proteome</keyword>
<gene>
    <name evidence="2" type="ORF">AAEO59_16360</name>
</gene>
<dbReference type="InterPro" id="IPR012337">
    <property type="entry name" value="RNaseH-like_sf"/>
</dbReference>
<dbReference type="PROSITE" id="PS50994">
    <property type="entry name" value="INTEGRASE"/>
    <property type="match status" value="1"/>
</dbReference>
<accession>A0ABU9HR31</accession>
<dbReference type="Pfam" id="PF13333">
    <property type="entry name" value="rve_2"/>
    <property type="match status" value="1"/>
</dbReference>
<dbReference type="InterPro" id="IPR025948">
    <property type="entry name" value="HTH-like_dom"/>
</dbReference>
<dbReference type="RefSeq" id="WP_341701813.1">
    <property type="nucleotide sequence ID" value="NZ_JBBYHU010000069.1"/>
</dbReference>
<sequence length="301" mass="35577">MKYRFVKNHESQFPIEKMCLILKISSSGYYKWKSRSISERELKKNMLKEKIKTLYLEFKQRYGSPRIVTELRSLGYQISRITVAKYMKELGLKSKLSKKFKVTTNSKHNYLIVDNVLNREFMVTQPSKVWVSDITYIQTKEGFLYLTTIIDLYDRKLIGWSLSNTMTTNDTSLAAWRMAIKNRPVKKGLIFHSDQGVQYATKKFANTIESYGVVRSMSRKGNCWDNAVAESFFKSLKTELIYGNKLISKEQMKLEIFDPSDSEQAQQYIEIWYNRKRRHRALNYKTIEEFNNQNIIYKNVA</sequence>
<dbReference type="Pfam" id="PF13276">
    <property type="entry name" value="HTH_21"/>
    <property type="match status" value="1"/>
</dbReference>
<evidence type="ECO:0000313" key="2">
    <source>
        <dbReference type="EMBL" id="MEL1242623.1"/>
    </source>
</evidence>
<dbReference type="Proteomes" id="UP001398556">
    <property type="component" value="Unassembled WGS sequence"/>
</dbReference>
<organism evidence="2 3">
    <name type="scientific">Flavobacterium flavipallidum</name>
    <dbReference type="NCBI Taxonomy" id="3139140"/>
    <lineage>
        <taxon>Bacteria</taxon>
        <taxon>Pseudomonadati</taxon>
        <taxon>Bacteroidota</taxon>
        <taxon>Flavobacteriia</taxon>
        <taxon>Flavobacteriales</taxon>
        <taxon>Flavobacteriaceae</taxon>
        <taxon>Flavobacterium</taxon>
    </lineage>
</organism>
<proteinExistence type="predicted"/>
<dbReference type="InterPro" id="IPR036397">
    <property type="entry name" value="RNaseH_sf"/>
</dbReference>
<dbReference type="SUPFAM" id="SSF53098">
    <property type="entry name" value="Ribonuclease H-like"/>
    <property type="match status" value="1"/>
</dbReference>
<dbReference type="NCBIfam" id="NF033516">
    <property type="entry name" value="transpos_IS3"/>
    <property type="match status" value="1"/>
</dbReference>
<dbReference type="Gene3D" id="3.30.420.10">
    <property type="entry name" value="Ribonuclease H-like superfamily/Ribonuclease H"/>
    <property type="match status" value="1"/>
</dbReference>
<dbReference type="PANTHER" id="PTHR46889">
    <property type="entry name" value="TRANSPOSASE INSF FOR INSERTION SEQUENCE IS3B-RELATED"/>
    <property type="match status" value="1"/>
</dbReference>
<feature type="domain" description="Integrase catalytic" evidence="1">
    <location>
        <begin position="122"/>
        <end position="294"/>
    </location>
</feature>
<evidence type="ECO:0000313" key="3">
    <source>
        <dbReference type="Proteomes" id="UP001398556"/>
    </source>
</evidence>
<dbReference type="InterPro" id="IPR050900">
    <property type="entry name" value="Transposase_IS3/IS150/IS904"/>
</dbReference>
<dbReference type="EMBL" id="JBBYHU010000069">
    <property type="protein sequence ID" value="MEL1242623.1"/>
    <property type="molecule type" value="Genomic_DNA"/>
</dbReference>